<dbReference type="InterPro" id="IPR015393">
    <property type="entry name" value="DUF1972"/>
</dbReference>
<name>A0A7T0DTD3_9ENTR</name>
<dbReference type="Pfam" id="PF09314">
    <property type="entry name" value="DUF1972"/>
    <property type="match status" value="1"/>
</dbReference>
<accession>A0A7T0DTD3</accession>
<dbReference type="Gene3D" id="3.40.50.2000">
    <property type="entry name" value="Glycogen Phosphorylase B"/>
    <property type="match status" value="2"/>
</dbReference>
<sequence length="358" mass="40766">MDASKMKKVAVVGTVGVPACYGGFESLVHNLIDYQSNNIQYQIFCSSKKYEKKLSHYKNAELIYLPVNANGVSSIIYDILCLIICLIKKPDITLILGVSGCLFLPVYKLFSKSKIIVNIDGLEWRRNKWRKFAKKFLKKSEQVSVNMADVVISDNRAIANYVENEYKKKSEVIAYGGDHAVNLSAPINESIKEEGYFLGLCRIEPENNIEMILNAFTNTSEVIKFMGNWDNSVYGRKLKAQYSSYSNIILLDPNYNITELYKLRKNCLAYIHGHSAGGTNPSLVEAMHFTIPVFAFDCDFNRYTTNELAHYFGNSEQLRALTEKLSSGDLACRAIDLKRYAEDMYHWEHIAAMYEALY</sequence>
<gene>
    <name evidence="2" type="ORF">IDM36_14005</name>
</gene>
<evidence type="ECO:0000313" key="2">
    <source>
        <dbReference type="EMBL" id="QPJ99033.1"/>
    </source>
</evidence>
<protein>
    <submittedName>
        <fullName evidence="2">DUF1972 domain-containing protein</fullName>
    </submittedName>
</protein>
<dbReference type="AlphaFoldDB" id="A0A7T0DTD3"/>
<reference evidence="2" key="1">
    <citation type="submission" date="2020-09" db="EMBL/GenBank/DDBJ databases">
        <title>First Report of a novel Colistin-Resistant species of Enterobacter cloacae complex Producing MCR-5 isolated from hospital sewage water.</title>
        <authorList>
            <person name="Zhou K."/>
        </authorList>
    </citation>
    <scope>NUCLEOTIDE SEQUENCE [LARGE SCALE GENOMIC DNA]</scope>
    <source>
        <strain evidence="2">HSW1412</strain>
    </source>
</reference>
<feature type="domain" description="DUF1972" evidence="1">
    <location>
        <begin position="6"/>
        <end position="178"/>
    </location>
</feature>
<dbReference type="EMBL" id="CP061801">
    <property type="protein sequence ID" value="QPJ99033.1"/>
    <property type="molecule type" value="Genomic_DNA"/>
</dbReference>
<organism evidence="2">
    <name type="scientific">Enterobacter mori</name>
    <dbReference type="NCBI Taxonomy" id="539813"/>
    <lineage>
        <taxon>Bacteria</taxon>
        <taxon>Pseudomonadati</taxon>
        <taxon>Pseudomonadota</taxon>
        <taxon>Gammaproteobacteria</taxon>
        <taxon>Enterobacterales</taxon>
        <taxon>Enterobacteriaceae</taxon>
        <taxon>Enterobacter</taxon>
    </lineage>
</organism>
<evidence type="ECO:0000259" key="1">
    <source>
        <dbReference type="Pfam" id="PF09314"/>
    </source>
</evidence>
<dbReference type="SUPFAM" id="SSF53756">
    <property type="entry name" value="UDP-Glycosyltransferase/glycogen phosphorylase"/>
    <property type="match status" value="1"/>
</dbReference>
<proteinExistence type="predicted"/>